<dbReference type="SUPFAM" id="SSF53146">
    <property type="entry name" value="Nitrogenase accessory factor-like"/>
    <property type="match status" value="1"/>
</dbReference>
<dbReference type="PANTHER" id="PTHR33937:SF1">
    <property type="entry name" value="IRON-MOLIBDENUM COFACTOR PROCESSING PROTEIN"/>
    <property type="match status" value="1"/>
</dbReference>
<accession>I3CFW4</accession>
<comment type="similarity">
    <text evidence="1">Belongs to the NifX/NifY family.</text>
</comment>
<dbReference type="Gene3D" id="1.10.150.590">
    <property type="entry name" value="Dinitrogenase iron-molybdenum cofactor, N-terminal"/>
    <property type="match status" value="1"/>
</dbReference>
<dbReference type="Gene3D" id="3.30.420.130">
    <property type="entry name" value="Dinitrogenase iron-molybdenum cofactor biosynthesis domain"/>
    <property type="match status" value="1"/>
</dbReference>
<evidence type="ECO:0000259" key="4">
    <source>
        <dbReference type="Pfam" id="PF16844"/>
    </source>
</evidence>
<evidence type="ECO:0000256" key="1">
    <source>
        <dbReference type="ARBA" id="ARBA00010285"/>
    </source>
</evidence>
<evidence type="ECO:0000259" key="3">
    <source>
        <dbReference type="Pfam" id="PF02579"/>
    </source>
</evidence>
<dbReference type="Pfam" id="PF02579">
    <property type="entry name" value="Nitro_FeMo-Co"/>
    <property type="match status" value="1"/>
</dbReference>
<dbReference type="InterPro" id="IPR031763">
    <property type="entry name" value="NafY_N"/>
</dbReference>
<evidence type="ECO:0000313" key="5">
    <source>
        <dbReference type="EMBL" id="EIJ42507.1"/>
    </source>
</evidence>
<feature type="domain" description="Dinitrogenase iron-molybdenum cofactor N-terminal" evidence="4">
    <location>
        <begin position="39"/>
        <end position="118"/>
    </location>
</feature>
<dbReference type="Pfam" id="PF16844">
    <property type="entry name" value="DIMCO_N"/>
    <property type="match status" value="1"/>
</dbReference>
<protein>
    <recommendedName>
        <fullName evidence="7">Dinitrogenase iron-molybdenum cofactor biosynthesis protein</fullName>
    </recommendedName>
</protein>
<dbReference type="eggNOG" id="COG1433">
    <property type="taxonomic scope" value="Bacteria"/>
</dbReference>
<dbReference type="InterPro" id="IPR036105">
    <property type="entry name" value="DiNase_FeMo-co_biosyn_sf"/>
</dbReference>
<dbReference type="HOGENOM" id="CLU_1128640_0_0_6"/>
<keyword evidence="2" id="KW-0535">Nitrogen fixation</keyword>
<dbReference type="CDD" id="cd00853">
    <property type="entry name" value="NifX"/>
    <property type="match status" value="1"/>
</dbReference>
<dbReference type="EMBL" id="JH600070">
    <property type="protein sequence ID" value="EIJ42507.1"/>
    <property type="molecule type" value="Genomic_DNA"/>
</dbReference>
<name>I3CFW4_9GAMM</name>
<dbReference type="InterPro" id="IPR051840">
    <property type="entry name" value="NifX/NifY_domain"/>
</dbReference>
<evidence type="ECO:0000313" key="6">
    <source>
        <dbReference type="Proteomes" id="UP000005744"/>
    </source>
</evidence>
<reference evidence="5 6" key="1">
    <citation type="submission" date="2011-11" db="EMBL/GenBank/DDBJ databases">
        <title>Improved High-Quality Draft sequence of Beggiatoa alba B18lD.</title>
        <authorList>
            <consortium name="US DOE Joint Genome Institute"/>
            <person name="Lucas S."/>
            <person name="Han J."/>
            <person name="Lapidus A."/>
            <person name="Cheng J.-F."/>
            <person name="Goodwin L."/>
            <person name="Pitluck S."/>
            <person name="Peters L."/>
            <person name="Mikhailova N."/>
            <person name="Held B."/>
            <person name="Detter J.C."/>
            <person name="Han C."/>
            <person name="Tapia R."/>
            <person name="Land M."/>
            <person name="Hauser L."/>
            <person name="Kyrpides N."/>
            <person name="Ivanova N."/>
            <person name="Pagani I."/>
            <person name="Samuel K."/>
            <person name="Teske A."/>
            <person name="Mueller J."/>
            <person name="Woyke T."/>
        </authorList>
    </citation>
    <scope>NUCLEOTIDE SEQUENCE [LARGE SCALE GENOMIC DNA]</scope>
    <source>
        <strain evidence="5 6">B18LD</strain>
    </source>
</reference>
<dbReference type="Proteomes" id="UP000005744">
    <property type="component" value="Unassembled WGS sequence"/>
</dbReference>
<gene>
    <name evidence="5" type="ORF">BegalDRAFT_1628</name>
</gene>
<evidence type="ECO:0000256" key="2">
    <source>
        <dbReference type="ARBA" id="ARBA00023231"/>
    </source>
</evidence>
<proteinExistence type="inferred from homology"/>
<feature type="domain" description="Dinitrogenase iron-molybdenum cofactor biosynthesis" evidence="3">
    <location>
        <begin position="147"/>
        <end position="237"/>
    </location>
</feature>
<evidence type="ECO:0008006" key="7">
    <source>
        <dbReference type="Google" id="ProtNLM"/>
    </source>
</evidence>
<keyword evidence="6" id="KW-1185">Reference proteome</keyword>
<sequence>MLCLCADKDEPNDLRVCPIENCICPVVTIMTQTDNSSPITREIALRIGLAARALPDTDPRRLMTVLISCIGLPITEEKLAGIKVKDLKTAADGELNEVSQDALKNAVHILKGEADSEPKSDLPTVQAYQEGDMPNSIRVACASNTTTQLDGHFGSCNRFLIYQVSKDEIRLVDIRSTTPTEEVEDKNAFRAELISDCHVMYVASIGGPAAAKVVKAGIHPIKMPDGGEALPALEDLKAILASAPPPWLAKVMGVSPEDRKRFMLELEEE</sequence>
<dbReference type="PANTHER" id="PTHR33937">
    <property type="entry name" value="IRON-MOLYBDENUM PROTEIN-RELATED-RELATED"/>
    <property type="match status" value="1"/>
</dbReference>
<dbReference type="InterPro" id="IPR003731">
    <property type="entry name" value="Di-Nase_FeMo-co_biosynth"/>
</dbReference>
<dbReference type="InterPro" id="IPR038127">
    <property type="entry name" value="NafY_N_sf"/>
</dbReference>
<organism evidence="5 6">
    <name type="scientific">Beggiatoa alba B18LD</name>
    <dbReference type="NCBI Taxonomy" id="395493"/>
    <lineage>
        <taxon>Bacteria</taxon>
        <taxon>Pseudomonadati</taxon>
        <taxon>Pseudomonadota</taxon>
        <taxon>Gammaproteobacteria</taxon>
        <taxon>Thiotrichales</taxon>
        <taxon>Thiotrichaceae</taxon>
        <taxon>Beggiatoa</taxon>
    </lineage>
</organism>
<dbReference type="AlphaFoldDB" id="I3CFW4"/>
<dbReference type="STRING" id="395493.BegalDRAFT_1628"/>
<dbReference type="InterPro" id="IPR034169">
    <property type="entry name" value="NifX-like"/>
</dbReference>